<feature type="transmembrane region" description="Helical" evidence="6">
    <location>
        <begin position="302"/>
        <end position="325"/>
    </location>
</feature>
<organism evidence="7 8">
    <name type="scientific">Gemella haemolysans</name>
    <dbReference type="NCBI Taxonomy" id="1379"/>
    <lineage>
        <taxon>Bacteria</taxon>
        <taxon>Bacillati</taxon>
        <taxon>Bacillota</taxon>
        <taxon>Bacilli</taxon>
        <taxon>Bacillales</taxon>
        <taxon>Gemellaceae</taxon>
        <taxon>Gemella</taxon>
    </lineage>
</organism>
<evidence type="ECO:0000256" key="4">
    <source>
        <dbReference type="ARBA" id="ARBA00022989"/>
    </source>
</evidence>
<dbReference type="PANTHER" id="PTHR30250">
    <property type="entry name" value="PST FAMILY PREDICTED COLANIC ACID TRANSPORTER"/>
    <property type="match status" value="1"/>
</dbReference>
<feature type="transmembrane region" description="Helical" evidence="6">
    <location>
        <begin position="337"/>
        <end position="359"/>
    </location>
</feature>
<keyword evidence="2" id="KW-1003">Cell membrane</keyword>
<accession>A0A134A3D4</accession>
<dbReference type="AlphaFoldDB" id="A0A134A3D4"/>
<evidence type="ECO:0000256" key="3">
    <source>
        <dbReference type="ARBA" id="ARBA00022692"/>
    </source>
</evidence>
<evidence type="ECO:0000256" key="5">
    <source>
        <dbReference type="ARBA" id="ARBA00023136"/>
    </source>
</evidence>
<feature type="transmembrane region" description="Helical" evidence="6">
    <location>
        <begin position="404"/>
        <end position="421"/>
    </location>
</feature>
<protein>
    <submittedName>
        <fullName evidence="7">Polysaccharide biosynthesis protein</fullName>
    </submittedName>
</protein>
<dbReference type="Proteomes" id="UP000070355">
    <property type="component" value="Unassembled WGS sequence"/>
</dbReference>
<feature type="transmembrane region" description="Helical" evidence="6">
    <location>
        <begin position="379"/>
        <end position="397"/>
    </location>
</feature>
<dbReference type="STRING" id="1379.HMPREF3186_00411"/>
<dbReference type="InterPro" id="IPR050833">
    <property type="entry name" value="Poly_Biosynth_Transport"/>
</dbReference>
<dbReference type="CDD" id="cd13124">
    <property type="entry name" value="MATE_SpoVB_like"/>
    <property type="match status" value="1"/>
</dbReference>
<dbReference type="PIRSF" id="PIRSF038958">
    <property type="entry name" value="PG_synth_SpoVB"/>
    <property type="match status" value="1"/>
</dbReference>
<dbReference type="PATRIC" id="fig|1379.3.peg.408"/>
<dbReference type="Pfam" id="PF01943">
    <property type="entry name" value="Polysacc_synt"/>
    <property type="match status" value="1"/>
</dbReference>
<feature type="transmembrane region" description="Helical" evidence="6">
    <location>
        <begin position="497"/>
        <end position="517"/>
    </location>
</feature>
<dbReference type="InterPro" id="IPR002797">
    <property type="entry name" value="Polysacc_synth"/>
</dbReference>
<evidence type="ECO:0000313" key="7">
    <source>
        <dbReference type="EMBL" id="KXB62236.1"/>
    </source>
</evidence>
<comment type="caution">
    <text evidence="7">The sequence shown here is derived from an EMBL/GenBank/DDBJ whole genome shotgun (WGS) entry which is preliminary data.</text>
</comment>
<dbReference type="PANTHER" id="PTHR30250:SF21">
    <property type="entry name" value="LIPID II FLIPPASE MURJ"/>
    <property type="match status" value="1"/>
</dbReference>
<feature type="transmembrane region" description="Helical" evidence="6">
    <location>
        <begin position="251"/>
        <end position="271"/>
    </location>
</feature>
<dbReference type="InterPro" id="IPR024923">
    <property type="entry name" value="PG_synth_SpoVB"/>
</dbReference>
<feature type="transmembrane region" description="Helical" evidence="6">
    <location>
        <begin position="463"/>
        <end position="485"/>
    </location>
</feature>
<name>A0A134A3D4_9BACL</name>
<feature type="transmembrane region" description="Helical" evidence="6">
    <location>
        <begin position="96"/>
        <end position="116"/>
    </location>
</feature>
<feature type="transmembrane region" description="Helical" evidence="6">
    <location>
        <begin position="12"/>
        <end position="34"/>
    </location>
</feature>
<dbReference type="EMBL" id="LSDC01000023">
    <property type="protein sequence ID" value="KXB62236.1"/>
    <property type="molecule type" value="Genomic_DNA"/>
</dbReference>
<gene>
    <name evidence="7" type="ORF">HMPREF3186_00411</name>
</gene>
<proteinExistence type="predicted"/>
<keyword evidence="3 6" id="KW-0812">Transmembrane</keyword>
<evidence type="ECO:0000256" key="1">
    <source>
        <dbReference type="ARBA" id="ARBA00004651"/>
    </source>
</evidence>
<reference evidence="8" key="1">
    <citation type="submission" date="2016-01" db="EMBL/GenBank/DDBJ databases">
        <authorList>
            <person name="Mitreva M."/>
            <person name="Pepin K.H."/>
            <person name="Mihindukulasuriya K.A."/>
            <person name="Fulton R."/>
            <person name="Fronick C."/>
            <person name="O'Laughlin M."/>
            <person name="Miner T."/>
            <person name="Herter B."/>
            <person name="Rosa B.A."/>
            <person name="Cordes M."/>
            <person name="Tomlinson C."/>
            <person name="Wollam A."/>
            <person name="Palsikar V.B."/>
            <person name="Mardis E.R."/>
            <person name="Wilson R.K."/>
        </authorList>
    </citation>
    <scope>NUCLEOTIDE SEQUENCE [LARGE SCALE GENOMIC DNA]</scope>
    <source>
        <strain evidence="8">DNF01167</strain>
    </source>
</reference>
<dbReference type="GO" id="GO:0005886">
    <property type="term" value="C:plasma membrane"/>
    <property type="evidence" value="ECO:0007669"/>
    <property type="project" value="UniProtKB-SubCell"/>
</dbReference>
<feature type="transmembrane region" description="Helical" evidence="6">
    <location>
        <begin position="54"/>
        <end position="75"/>
    </location>
</feature>
<keyword evidence="5 6" id="KW-0472">Membrane</keyword>
<comment type="subcellular location">
    <subcellularLocation>
        <location evidence="1">Cell membrane</location>
        <topology evidence="1">Multi-pass membrane protein</topology>
    </subcellularLocation>
</comment>
<evidence type="ECO:0000256" key="6">
    <source>
        <dbReference type="SAM" id="Phobius"/>
    </source>
</evidence>
<feature type="transmembrane region" description="Helical" evidence="6">
    <location>
        <begin position="136"/>
        <end position="157"/>
    </location>
</feature>
<evidence type="ECO:0000313" key="8">
    <source>
        <dbReference type="Proteomes" id="UP000070355"/>
    </source>
</evidence>
<keyword evidence="4 6" id="KW-1133">Transmembrane helix</keyword>
<feature type="transmembrane region" description="Helical" evidence="6">
    <location>
        <begin position="433"/>
        <end position="451"/>
    </location>
</feature>
<evidence type="ECO:0000256" key="2">
    <source>
        <dbReference type="ARBA" id="ARBA00022475"/>
    </source>
</evidence>
<sequence>MDVKNLKKDSLFKGTAILSLSLILTKILGAVYLIPFYQIIGGEEQMALFNYGYSYYATILEISGAGTPLAIAKLVAKYNALGAYSVSRRIYKLGSWLLVVMGIVGFCILFFGSGYISDQILISNQQKFTPQDGALVLKSLSFGIPLVLVSSGIRGLFQGHEIMLPSALSQFIEQVARIAFMLGATYFIMRVLGYGVVEGNVSATFAAAVGAVFSLITLFFFYSKNRKNLDFNIEEDEVQLDVSNTALVKEFFSVSIPFIFIVGLFPILNIIDQHNFIHGMTKIGKADIVDGRFSALQLVNKVVMIAVAIAPAFSSTFLPSITRLFAQGDRITVSSQINKVILSLMMIVLPALVGMYVLADPIYSTFYSRSLENANLLRFYLPLAVLYSIYSLTSIIMQAVNKQLLNLVAIVVGLIVKYLTITPFVTNFETNGVILSSITTYLVMILINLVIINTEVRLRIFEFVSRFSIILSSCFIMFITVAAIYESILTNFVIESKISSMILIMICAIFGIVIYFFSITMMKFDEYLFGRKIRISSLRRLRR</sequence>
<feature type="transmembrane region" description="Helical" evidence="6">
    <location>
        <begin position="178"/>
        <end position="197"/>
    </location>
</feature>
<feature type="transmembrane region" description="Helical" evidence="6">
    <location>
        <begin position="203"/>
        <end position="222"/>
    </location>
</feature>